<evidence type="ECO:0000313" key="1">
    <source>
        <dbReference type="EMBL" id="VBB42514.1"/>
    </source>
</evidence>
<sequence length="159" mass="18103">MKMLSQWWLPFFLMVWFVPGKIWCLGSDELIALRRAGLSDAAIQTIIQEKVVETAAFSVEEIVDMKRAGFSDALVQTIVREGSFMKDAEPVVYGRNLSPVTMTTVQDLIELKKSGFSDEVIQAVIQAGSDRTEASEREKAWEMLREMGVVIDERRRRFP</sequence>
<dbReference type="AlphaFoldDB" id="A0A653A3D2"/>
<accession>A0A653A3D2</accession>
<name>A0A653A3D2_UNCDX</name>
<dbReference type="EMBL" id="UPXX01000013">
    <property type="protein sequence ID" value="VBB42514.1"/>
    <property type="molecule type" value="Genomic_DNA"/>
</dbReference>
<gene>
    <name evidence="1" type="ORF">TRIP_B200654</name>
</gene>
<organism evidence="1">
    <name type="scientific">Uncultured Desulfatiglans sp</name>
    <dbReference type="NCBI Taxonomy" id="1748965"/>
    <lineage>
        <taxon>Bacteria</taxon>
        <taxon>Pseudomonadati</taxon>
        <taxon>Thermodesulfobacteriota</taxon>
        <taxon>Desulfobacteria</taxon>
        <taxon>Desulfatiglandales</taxon>
        <taxon>Desulfatiglandaceae</taxon>
        <taxon>Desulfatiglans</taxon>
        <taxon>environmental samples</taxon>
    </lineage>
</organism>
<proteinExistence type="predicted"/>
<protein>
    <submittedName>
        <fullName evidence="1">Uncharacterized protein</fullName>
    </submittedName>
</protein>
<reference evidence="1" key="1">
    <citation type="submission" date="2018-07" db="EMBL/GenBank/DDBJ databases">
        <authorList>
            <consortium name="Genoscope - CEA"/>
            <person name="William W."/>
        </authorList>
    </citation>
    <scope>NUCLEOTIDE SEQUENCE</scope>
    <source>
        <strain evidence="1">IK1</strain>
    </source>
</reference>